<dbReference type="PANTHER" id="PTHR43568:SF1">
    <property type="entry name" value="P PROTEIN"/>
    <property type="match status" value="1"/>
</dbReference>
<evidence type="ECO:0000256" key="2">
    <source>
        <dbReference type="ARBA" id="ARBA00022448"/>
    </source>
</evidence>
<keyword evidence="4 6" id="KW-1133">Transmembrane helix</keyword>
<sequence>MKISKTIQHYSVHANDFSFQPNLVMNPGVCTRSPCCVSLQGINFTNFTLHMTIGALLVAVQTYFQLRYIYRDTNKLRQSVPKDVQNLRQQIAIWRRAAASLPHCSQDEHIVRQALERKVLKLQKQLDEKIKETTKRACPKDTFQSTLDELKEKHKIRDRPLLVKSSLAIAFVVMLFFLHSLPDLQRISLGWTALLGAVLLLILADREDLEPILHRVEWSTLLFFASLFVLMEALSKLGLIAWIGGLTESIILSVNENNRLIVALMLMLWHSLGANELANHQRIDCLHSTPEESPVRCRTLGGNRISRREIGLTEGGRKEATGHAARNNTSPPFTANSMLALLQEAINNVQLEDWSKVVNKTERDIMSDWDRDIHIDNIMESSLIITVTDSDDEFSDNSDVSGLSSAFVDNIPLTTMMVRVVTGLGSNPSLGLPMAPLIWALSFGACLGDIEMLFSKASCFSHGFVILNFSVLFQGNGTLIGASANVVCAGVAEQHGYKITFMQFFRVGFPVMIGHLMVASVYLLVCHCAFTWH</sequence>
<evidence type="ECO:0000313" key="8">
    <source>
        <dbReference type="EMBL" id="GBP42942.1"/>
    </source>
</evidence>
<dbReference type="EMBL" id="BGZK01000427">
    <property type="protein sequence ID" value="GBP42942.1"/>
    <property type="molecule type" value="Genomic_DNA"/>
</dbReference>
<comment type="subcellular location">
    <subcellularLocation>
        <location evidence="1">Membrane</location>
        <topology evidence="1">Multi-pass membrane protein</topology>
    </subcellularLocation>
</comment>
<keyword evidence="5 6" id="KW-0472">Membrane</keyword>
<dbReference type="Pfam" id="PF03600">
    <property type="entry name" value="CitMHS"/>
    <property type="match status" value="1"/>
</dbReference>
<name>A0A4C1VX62_EUMVA</name>
<organism evidence="8 9">
    <name type="scientific">Eumeta variegata</name>
    <name type="common">Bagworm moth</name>
    <name type="synonym">Eumeta japonica</name>
    <dbReference type="NCBI Taxonomy" id="151549"/>
    <lineage>
        <taxon>Eukaryota</taxon>
        <taxon>Metazoa</taxon>
        <taxon>Ecdysozoa</taxon>
        <taxon>Arthropoda</taxon>
        <taxon>Hexapoda</taxon>
        <taxon>Insecta</taxon>
        <taxon>Pterygota</taxon>
        <taxon>Neoptera</taxon>
        <taxon>Endopterygota</taxon>
        <taxon>Lepidoptera</taxon>
        <taxon>Glossata</taxon>
        <taxon>Ditrysia</taxon>
        <taxon>Tineoidea</taxon>
        <taxon>Psychidae</taxon>
        <taxon>Oiketicinae</taxon>
        <taxon>Eumeta</taxon>
    </lineage>
</organism>
<evidence type="ECO:0000259" key="7">
    <source>
        <dbReference type="Pfam" id="PF03600"/>
    </source>
</evidence>
<feature type="transmembrane region" description="Helical" evidence="6">
    <location>
        <begin position="507"/>
        <end position="532"/>
    </location>
</feature>
<dbReference type="STRING" id="151549.A0A4C1VX62"/>
<reference evidence="8 9" key="1">
    <citation type="journal article" date="2019" name="Commun. Biol.">
        <title>The bagworm genome reveals a unique fibroin gene that provides high tensile strength.</title>
        <authorList>
            <person name="Kono N."/>
            <person name="Nakamura H."/>
            <person name="Ohtoshi R."/>
            <person name="Tomita M."/>
            <person name="Numata K."/>
            <person name="Arakawa K."/>
        </authorList>
    </citation>
    <scope>NUCLEOTIDE SEQUENCE [LARGE SCALE GENOMIC DNA]</scope>
</reference>
<feature type="transmembrane region" description="Helical" evidence="6">
    <location>
        <begin position="161"/>
        <end position="181"/>
    </location>
</feature>
<feature type="transmembrane region" description="Helical" evidence="6">
    <location>
        <begin position="216"/>
        <end position="240"/>
    </location>
</feature>
<keyword evidence="2" id="KW-0813">Transport</keyword>
<keyword evidence="9" id="KW-1185">Reference proteome</keyword>
<dbReference type="PANTHER" id="PTHR43568">
    <property type="entry name" value="P PROTEIN"/>
    <property type="match status" value="1"/>
</dbReference>
<dbReference type="InterPro" id="IPR004680">
    <property type="entry name" value="Cit_transptr-like_dom"/>
</dbReference>
<dbReference type="AlphaFoldDB" id="A0A4C1VX62"/>
<dbReference type="Proteomes" id="UP000299102">
    <property type="component" value="Unassembled WGS sequence"/>
</dbReference>
<dbReference type="GO" id="GO:0016020">
    <property type="term" value="C:membrane"/>
    <property type="evidence" value="ECO:0007669"/>
    <property type="project" value="UniProtKB-SubCell"/>
</dbReference>
<feature type="domain" description="Citrate transporter-like" evidence="7">
    <location>
        <begin position="38"/>
        <end position="272"/>
    </location>
</feature>
<keyword evidence="3 6" id="KW-0812">Transmembrane</keyword>
<evidence type="ECO:0000256" key="5">
    <source>
        <dbReference type="ARBA" id="ARBA00023136"/>
    </source>
</evidence>
<evidence type="ECO:0000256" key="1">
    <source>
        <dbReference type="ARBA" id="ARBA00004141"/>
    </source>
</evidence>
<dbReference type="InterPro" id="IPR051475">
    <property type="entry name" value="Diverse_Ion_Transporter"/>
</dbReference>
<protein>
    <submittedName>
        <fullName evidence="8">P protein</fullName>
    </submittedName>
</protein>
<dbReference type="OrthoDB" id="442352at2759"/>
<proteinExistence type="predicted"/>
<evidence type="ECO:0000256" key="3">
    <source>
        <dbReference type="ARBA" id="ARBA00022692"/>
    </source>
</evidence>
<feature type="transmembrane region" description="Helical" evidence="6">
    <location>
        <begin position="187"/>
        <end position="204"/>
    </location>
</feature>
<comment type="caution">
    <text evidence="8">The sequence shown here is derived from an EMBL/GenBank/DDBJ whole genome shotgun (WGS) entry which is preliminary data.</text>
</comment>
<evidence type="ECO:0000256" key="6">
    <source>
        <dbReference type="SAM" id="Phobius"/>
    </source>
</evidence>
<accession>A0A4C1VX62</accession>
<gene>
    <name evidence="8" type="primary">Oca2</name>
    <name evidence="8" type="ORF">EVAR_96439_1</name>
</gene>
<evidence type="ECO:0000313" key="9">
    <source>
        <dbReference type="Proteomes" id="UP000299102"/>
    </source>
</evidence>
<feature type="transmembrane region" description="Helical" evidence="6">
    <location>
        <begin position="47"/>
        <end position="66"/>
    </location>
</feature>
<dbReference type="GO" id="GO:0055085">
    <property type="term" value="P:transmembrane transport"/>
    <property type="evidence" value="ECO:0007669"/>
    <property type="project" value="InterPro"/>
</dbReference>
<evidence type="ECO:0000256" key="4">
    <source>
        <dbReference type="ARBA" id="ARBA00022989"/>
    </source>
</evidence>